<gene>
    <name evidence="9" type="ORF">DNG_01360</name>
</gene>
<dbReference type="InterPro" id="IPR004299">
    <property type="entry name" value="MBOAT_fam"/>
</dbReference>
<dbReference type="GO" id="GO:0030258">
    <property type="term" value="P:lipid modification"/>
    <property type="evidence" value="ECO:0007669"/>
    <property type="project" value="TreeGrafter"/>
</dbReference>
<name>A0AAE8SS85_9PEZI</name>
<evidence type="ECO:0000256" key="3">
    <source>
        <dbReference type="ARBA" id="ARBA00022692"/>
    </source>
</evidence>
<evidence type="ECO:0000256" key="1">
    <source>
        <dbReference type="ARBA" id="ARBA00004141"/>
    </source>
</evidence>
<feature type="transmembrane region" description="Helical" evidence="8">
    <location>
        <begin position="380"/>
        <end position="398"/>
    </location>
</feature>
<comment type="caution">
    <text evidence="9">The sequence shown here is derived from an EMBL/GenBank/DDBJ whole genome shotgun (WGS) entry which is preliminary data.</text>
</comment>
<keyword evidence="6" id="KW-0012">Acyltransferase</keyword>
<dbReference type="GO" id="GO:0047184">
    <property type="term" value="F:1-acylglycerophosphocholine O-acyltransferase activity"/>
    <property type="evidence" value="ECO:0007669"/>
    <property type="project" value="TreeGrafter"/>
</dbReference>
<evidence type="ECO:0000256" key="8">
    <source>
        <dbReference type="SAM" id="Phobius"/>
    </source>
</evidence>
<evidence type="ECO:0000256" key="5">
    <source>
        <dbReference type="ARBA" id="ARBA00023136"/>
    </source>
</evidence>
<evidence type="ECO:0000313" key="10">
    <source>
        <dbReference type="Proteomes" id="UP001187682"/>
    </source>
</evidence>
<dbReference type="GO" id="GO:0005783">
    <property type="term" value="C:endoplasmic reticulum"/>
    <property type="evidence" value="ECO:0007669"/>
    <property type="project" value="TreeGrafter"/>
</dbReference>
<dbReference type="Pfam" id="PF03062">
    <property type="entry name" value="MBOAT"/>
    <property type="match status" value="1"/>
</dbReference>
<feature type="region of interest" description="Disordered" evidence="7">
    <location>
        <begin position="489"/>
        <end position="509"/>
    </location>
</feature>
<keyword evidence="2" id="KW-0808">Transferase</keyword>
<evidence type="ECO:0000256" key="7">
    <source>
        <dbReference type="SAM" id="MobiDB-lite"/>
    </source>
</evidence>
<dbReference type="PANTHER" id="PTHR13906">
    <property type="entry name" value="PORCUPINE"/>
    <property type="match status" value="1"/>
</dbReference>
<feature type="transmembrane region" description="Helical" evidence="8">
    <location>
        <begin position="455"/>
        <end position="478"/>
    </location>
</feature>
<protein>
    <submittedName>
        <fullName evidence="9">Probable membrane-bound O-acyltransferase domain-containing protein 5</fullName>
    </submittedName>
</protein>
<evidence type="ECO:0000313" key="9">
    <source>
        <dbReference type="EMBL" id="SPN98306.1"/>
    </source>
</evidence>
<comment type="subcellular location">
    <subcellularLocation>
        <location evidence="1">Membrane</location>
        <topology evidence="1">Multi-pass membrane protein</topology>
    </subcellularLocation>
</comment>
<dbReference type="EMBL" id="ONZQ02000002">
    <property type="protein sequence ID" value="SPN98306.1"/>
    <property type="molecule type" value="Genomic_DNA"/>
</dbReference>
<keyword evidence="4 8" id="KW-1133">Transmembrane helix</keyword>
<evidence type="ECO:0000256" key="4">
    <source>
        <dbReference type="ARBA" id="ARBA00022989"/>
    </source>
</evidence>
<dbReference type="GO" id="GO:0046474">
    <property type="term" value="P:glycerophospholipid biosynthetic process"/>
    <property type="evidence" value="ECO:0007669"/>
    <property type="project" value="TreeGrafter"/>
</dbReference>
<accession>A0AAE8SS85</accession>
<dbReference type="Proteomes" id="UP001187682">
    <property type="component" value="Unassembled WGS sequence"/>
</dbReference>
<keyword evidence="10" id="KW-1185">Reference proteome</keyword>
<keyword evidence="5 8" id="KW-0472">Membrane</keyword>
<dbReference type="GO" id="GO:0016020">
    <property type="term" value="C:membrane"/>
    <property type="evidence" value="ECO:0007669"/>
    <property type="project" value="UniProtKB-SubCell"/>
</dbReference>
<dbReference type="InterPro" id="IPR049941">
    <property type="entry name" value="LPLAT_7/PORCN-like"/>
</dbReference>
<sequence>MLPLVQRVFEYLAPALGASPDELKLVASFLLSYPLAALLKRIPDNRPEAKNAFIIGTSTFYLVGLFDLWDGLRTLLISAGGTYLLASLMRRSPLMPWFGFVFLMGHLSVNHMARMLAESSSAVDITGAQMVLVMKLSAFCWNVADGQLPVAELSPFQKDRMLPELPGLLDYMAYVFFFPSLFAGPSFDFAEYRRWLDTTMFQVPSQVEPSKRPPVRRKRKIPRSGTPAAWKAATGLFWIGGFIYLSKWYSTAHLSTPEFASRSFLGRVVTLYLVGLTARLKYYGVWTLTEGACILTGLGYNGVDLNTGRVSWNRLQNIDPWGVELAQNARGYLASWNMNTNQWLRNYVYLRVTPKGKKPGFRSSLITFGTSAFWHGFHPGYYLSFVFASFVQTVAKNYRRYLRPFFLDPVTGLGTPAKIYYDILSVLVTQLTFTFIMAPFIILTLSGSLRVWAQMYFYPVIVTALSIAFFSSPGKQFLRQKLEQRQRKLGGKLARTTSQESLTSKEPVYGLSADPERDISEIMEEIRVDKKKSS</sequence>
<feature type="transmembrane region" description="Helical" evidence="8">
    <location>
        <begin position="419"/>
        <end position="443"/>
    </location>
</feature>
<reference evidence="9" key="1">
    <citation type="submission" date="2018-03" db="EMBL/GenBank/DDBJ databases">
        <authorList>
            <person name="Guldener U."/>
        </authorList>
    </citation>
    <scope>NUCLEOTIDE SEQUENCE</scope>
</reference>
<feature type="compositionally biased region" description="Polar residues" evidence="7">
    <location>
        <begin position="495"/>
        <end position="504"/>
    </location>
</feature>
<organism evidence="9 10">
    <name type="scientific">Cephalotrichum gorgonifer</name>
    <dbReference type="NCBI Taxonomy" id="2041049"/>
    <lineage>
        <taxon>Eukaryota</taxon>
        <taxon>Fungi</taxon>
        <taxon>Dikarya</taxon>
        <taxon>Ascomycota</taxon>
        <taxon>Pezizomycotina</taxon>
        <taxon>Sordariomycetes</taxon>
        <taxon>Hypocreomycetidae</taxon>
        <taxon>Microascales</taxon>
        <taxon>Microascaceae</taxon>
        <taxon>Cephalotrichum</taxon>
    </lineage>
</organism>
<evidence type="ECO:0000256" key="2">
    <source>
        <dbReference type="ARBA" id="ARBA00022679"/>
    </source>
</evidence>
<proteinExistence type="predicted"/>
<dbReference type="PANTHER" id="PTHR13906:SF4">
    <property type="entry name" value="LYSOPHOSPHOLIPID ACYLTRANSFERASE 6"/>
    <property type="match status" value="1"/>
</dbReference>
<dbReference type="AlphaFoldDB" id="A0AAE8SS85"/>
<dbReference type="GO" id="GO:0003841">
    <property type="term" value="F:1-acylglycerol-3-phosphate O-acyltransferase activity"/>
    <property type="evidence" value="ECO:0007669"/>
    <property type="project" value="TreeGrafter"/>
</dbReference>
<keyword evidence="3 8" id="KW-0812">Transmembrane</keyword>
<evidence type="ECO:0000256" key="6">
    <source>
        <dbReference type="ARBA" id="ARBA00023315"/>
    </source>
</evidence>